<evidence type="ECO:0000256" key="3">
    <source>
        <dbReference type="ARBA" id="ARBA00022692"/>
    </source>
</evidence>
<evidence type="ECO:0000256" key="4">
    <source>
        <dbReference type="ARBA" id="ARBA00022989"/>
    </source>
</evidence>
<evidence type="ECO:0000256" key="2">
    <source>
        <dbReference type="ARBA" id="ARBA00022448"/>
    </source>
</evidence>
<accession>A0A2H2ZT49</accession>
<name>A0A2H2ZT49_TRIPA</name>
<dbReference type="PANTHER" id="PTHR43791:SF97">
    <property type="entry name" value="ALLANTOATE TRANSPORTER, PUTATIVE (AFU_ORTHOLOGUE AFUA_1G14700)-RELATED"/>
    <property type="match status" value="1"/>
</dbReference>
<feature type="transmembrane region" description="Helical" evidence="7">
    <location>
        <begin position="406"/>
        <end position="427"/>
    </location>
</feature>
<dbReference type="AlphaFoldDB" id="A0A2H2ZT49"/>
<feature type="transmembrane region" description="Helical" evidence="7">
    <location>
        <begin position="171"/>
        <end position="191"/>
    </location>
</feature>
<dbReference type="EMBL" id="LFMI01000806">
    <property type="protein sequence ID" value="OTA07882.1"/>
    <property type="molecule type" value="Genomic_DNA"/>
</dbReference>
<evidence type="ECO:0000259" key="8">
    <source>
        <dbReference type="PROSITE" id="PS50850"/>
    </source>
</evidence>
<dbReference type="Proteomes" id="UP000219286">
    <property type="component" value="Unassembled WGS sequence"/>
</dbReference>
<dbReference type="Gene3D" id="1.20.1250.20">
    <property type="entry name" value="MFS general substrate transporter like domains"/>
    <property type="match status" value="1"/>
</dbReference>
<evidence type="ECO:0000256" key="5">
    <source>
        <dbReference type="ARBA" id="ARBA00023136"/>
    </source>
</evidence>
<dbReference type="GO" id="GO:0022857">
    <property type="term" value="F:transmembrane transporter activity"/>
    <property type="evidence" value="ECO:0007669"/>
    <property type="project" value="InterPro"/>
</dbReference>
<sequence length="472" mass="52921">MTTESSEAAYRPPSPVKELGDVEHVEKDLKTVVAAVTDQPVHEMYLEAMERYPNDDAIDQAEEKRLLRKLDMRILPLLGICYFFYYVDKTTLSYAAIFGIKDDLELVGDDYSWLSSSFYFGWLIWAIPSNLLMQRSPPAYYLAFNIFMWGALLMCQAAVKNLGGLLALRVLSGAFEAIADPAFMLITSMYYTRAEQPTRISAWYAFNGIGVAGGGLIGYGIGQIKGALPSWRYEFIIVGAFCAAWGICLFLCLPNSPRTIWGFSRDEKLLMIARMRRNQTGVEQNKINWKQIKEAYLDYKTWLFTLLGFTANIPNGGISNFSTLVIKGLNFDTLDTALLGIPQGVYLTGSYQASFVISLSLITSNTGGQSKKMIVSGMIWFGACIGNIAGPFFYKANQAPSYHLGIGSLLVANCLELALFFVFRYAFIWENKRKEKLRAELQERGELIAGELNATAFVDLTDKENPNFVYVY</sequence>
<feature type="transmembrane region" description="Helical" evidence="7">
    <location>
        <begin position="139"/>
        <end position="159"/>
    </location>
</feature>
<comment type="similarity">
    <text evidence="6">Belongs to the major facilitator superfamily. Allantoate permease family.</text>
</comment>
<dbReference type="Pfam" id="PF07690">
    <property type="entry name" value="MFS_1"/>
    <property type="match status" value="1"/>
</dbReference>
<dbReference type="OrthoDB" id="6730379at2759"/>
<evidence type="ECO:0000256" key="1">
    <source>
        <dbReference type="ARBA" id="ARBA00004141"/>
    </source>
</evidence>
<feature type="transmembrane region" description="Helical" evidence="7">
    <location>
        <begin position="70"/>
        <end position="87"/>
    </location>
</feature>
<dbReference type="InterPro" id="IPR036259">
    <property type="entry name" value="MFS_trans_sf"/>
</dbReference>
<feature type="transmembrane region" description="Helical" evidence="7">
    <location>
        <begin position="233"/>
        <end position="253"/>
    </location>
</feature>
<proteinExistence type="inferred from homology"/>
<dbReference type="PANTHER" id="PTHR43791">
    <property type="entry name" value="PERMEASE-RELATED"/>
    <property type="match status" value="1"/>
</dbReference>
<feature type="transmembrane region" description="Helical" evidence="7">
    <location>
        <begin position="373"/>
        <end position="394"/>
    </location>
</feature>
<keyword evidence="5 7" id="KW-0472">Membrane</keyword>
<dbReference type="PROSITE" id="PS50850">
    <property type="entry name" value="MFS"/>
    <property type="match status" value="1"/>
</dbReference>
<feature type="transmembrane region" description="Helical" evidence="7">
    <location>
        <begin position="203"/>
        <end position="221"/>
    </location>
</feature>
<dbReference type="SUPFAM" id="SSF103473">
    <property type="entry name" value="MFS general substrate transporter"/>
    <property type="match status" value="1"/>
</dbReference>
<keyword evidence="2" id="KW-0813">Transport</keyword>
<dbReference type="InterPro" id="IPR020846">
    <property type="entry name" value="MFS_dom"/>
</dbReference>
<keyword evidence="3 7" id="KW-0812">Transmembrane</keyword>
<dbReference type="InterPro" id="IPR011701">
    <property type="entry name" value="MFS"/>
</dbReference>
<gene>
    <name evidence="9" type="ORF">A9Z42_0088110</name>
</gene>
<evidence type="ECO:0000256" key="7">
    <source>
        <dbReference type="SAM" id="Phobius"/>
    </source>
</evidence>
<reference evidence="9 10" key="1">
    <citation type="journal article" date="2015" name="Genome Announc.">
        <title>Genome sequence and annotation of Trichoderma parareesei, the ancestor of the cellulase producer Trichoderma reesei.</title>
        <authorList>
            <person name="Yang D."/>
            <person name="Pomraning K."/>
            <person name="Kopchinskiy A."/>
            <person name="Karimi Aghcheh R."/>
            <person name="Atanasova L."/>
            <person name="Chenthamara K."/>
            <person name="Baker S.E."/>
            <person name="Zhang R."/>
            <person name="Shen Q."/>
            <person name="Freitag M."/>
            <person name="Kubicek C.P."/>
            <person name="Druzhinina I.S."/>
        </authorList>
    </citation>
    <scope>NUCLEOTIDE SEQUENCE [LARGE SCALE GENOMIC DNA]</scope>
    <source>
        <strain evidence="9 10">CBS 125925</strain>
    </source>
</reference>
<feature type="domain" description="Major facilitator superfamily (MFS) profile" evidence="8">
    <location>
        <begin position="74"/>
        <end position="472"/>
    </location>
</feature>
<dbReference type="GO" id="GO:0016020">
    <property type="term" value="C:membrane"/>
    <property type="evidence" value="ECO:0007669"/>
    <property type="project" value="UniProtKB-SubCell"/>
</dbReference>
<evidence type="ECO:0000313" key="10">
    <source>
        <dbReference type="Proteomes" id="UP000219286"/>
    </source>
</evidence>
<comment type="subcellular location">
    <subcellularLocation>
        <location evidence="1">Membrane</location>
        <topology evidence="1">Multi-pass membrane protein</topology>
    </subcellularLocation>
</comment>
<feature type="transmembrane region" description="Helical" evidence="7">
    <location>
        <begin position="111"/>
        <end position="127"/>
    </location>
</feature>
<comment type="caution">
    <text evidence="9">The sequence shown here is derived from an EMBL/GenBank/DDBJ whole genome shotgun (WGS) entry which is preliminary data.</text>
</comment>
<evidence type="ECO:0000313" key="9">
    <source>
        <dbReference type="EMBL" id="OTA07882.1"/>
    </source>
</evidence>
<organism evidence="9 10">
    <name type="scientific">Trichoderma parareesei</name>
    <name type="common">Filamentous fungus</name>
    <dbReference type="NCBI Taxonomy" id="858221"/>
    <lineage>
        <taxon>Eukaryota</taxon>
        <taxon>Fungi</taxon>
        <taxon>Dikarya</taxon>
        <taxon>Ascomycota</taxon>
        <taxon>Pezizomycotina</taxon>
        <taxon>Sordariomycetes</taxon>
        <taxon>Hypocreomycetidae</taxon>
        <taxon>Hypocreales</taxon>
        <taxon>Hypocreaceae</taxon>
        <taxon>Trichoderma</taxon>
    </lineage>
</organism>
<dbReference type="FunFam" id="1.20.1250.20:FF:000064">
    <property type="entry name" value="MFS allantoate transporter"/>
    <property type="match status" value="1"/>
</dbReference>
<keyword evidence="10" id="KW-1185">Reference proteome</keyword>
<evidence type="ECO:0000256" key="6">
    <source>
        <dbReference type="ARBA" id="ARBA00037968"/>
    </source>
</evidence>
<keyword evidence="4 7" id="KW-1133">Transmembrane helix</keyword>
<protein>
    <submittedName>
        <fullName evidence="9">MFS permease</fullName>
    </submittedName>
</protein>